<proteinExistence type="predicted"/>
<evidence type="ECO:0000313" key="3">
    <source>
        <dbReference type="Proteomes" id="UP001516400"/>
    </source>
</evidence>
<name>A0ABD2PER0_9CUCU</name>
<feature type="non-terminal residue" evidence="2">
    <location>
        <position position="53"/>
    </location>
</feature>
<sequence length="53" mass="5693">MSAVVDGVYADHSHIAGKFTMLLSSRVYVGGSINTRALPGARVHNNFVGCMRK</sequence>
<evidence type="ECO:0000259" key="1">
    <source>
        <dbReference type="Pfam" id="PF02210"/>
    </source>
</evidence>
<organism evidence="2 3">
    <name type="scientific">Cryptolaemus montrouzieri</name>
    <dbReference type="NCBI Taxonomy" id="559131"/>
    <lineage>
        <taxon>Eukaryota</taxon>
        <taxon>Metazoa</taxon>
        <taxon>Ecdysozoa</taxon>
        <taxon>Arthropoda</taxon>
        <taxon>Hexapoda</taxon>
        <taxon>Insecta</taxon>
        <taxon>Pterygota</taxon>
        <taxon>Neoptera</taxon>
        <taxon>Endopterygota</taxon>
        <taxon>Coleoptera</taxon>
        <taxon>Polyphaga</taxon>
        <taxon>Cucujiformia</taxon>
        <taxon>Coccinelloidea</taxon>
        <taxon>Coccinellidae</taxon>
        <taxon>Scymninae</taxon>
        <taxon>Scymnini</taxon>
        <taxon>Cryptolaemus</taxon>
    </lineage>
</organism>
<dbReference type="InterPro" id="IPR013320">
    <property type="entry name" value="ConA-like_dom_sf"/>
</dbReference>
<dbReference type="Pfam" id="PF02210">
    <property type="entry name" value="Laminin_G_2"/>
    <property type="match status" value="1"/>
</dbReference>
<keyword evidence="3" id="KW-1185">Reference proteome</keyword>
<dbReference type="InterPro" id="IPR001791">
    <property type="entry name" value="Laminin_G"/>
</dbReference>
<feature type="domain" description="Laminin G" evidence="1">
    <location>
        <begin position="3"/>
        <end position="53"/>
    </location>
</feature>
<accession>A0ABD2PER0</accession>
<reference evidence="2 3" key="1">
    <citation type="journal article" date="2021" name="BMC Biol.">
        <title>Horizontally acquired antibacterial genes associated with adaptive radiation of ladybird beetles.</title>
        <authorList>
            <person name="Li H.S."/>
            <person name="Tang X.F."/>
            <person name="Huang Y.H."/>
            <person name="Xu Z.Y."/>
            <person name="Chen M.L."/>
            <person name="Du X.Y."/>
            <person name="Qiu B.Y."/>
            <person name="Chen P.T."/>
            <person name="Zhang W."/>
            <person name="Slipinski A."/>
            <person name="Escalona H.E."/>
            <person name="Waterhouse R.M."/>
            <person name="Zwick A."/>
            <person name="Pang H."/>
        </authorList>
    </citation>
    <scope>NUCLEOTIDE SEQUENCE [LARGE SCALE GENOMIC DNA]</scope>
    <source>
        <strain evidence="2">SYSU2018</strain>
    </source>
</reference>
<dbReference type="Gene3D" id="2.60.120.200">
    <property type="match status" value="1"/>
</dbReference>
<gene>
    <name evidence="2" type="ORF">HHI36_003686</name>
</gene>
<evidence type="ECO:0000313" key="2">
    <source>
        <dbReference type="EMBL" id="KAL3289254.1"/>
    </source>
</evidence>
<dbReference type="Proteomes" id="UP001516400">
    <property type="component" value="Unassembled WGS sequence"/>
</dbReference>
<dbReference type="AlphaFoldDB" id="A0ABD2PER0"/>
<dbReference type="SUPFAM" id="SSF49899">
    <property type="entry name" value="Concanavalin A-like lectins/glucanases"/>
    <property type="match status" value="1"/>
</dbReference>
<protein>
    <recommendedName>
        <fullName evidence="1">Laminin G domain-containing protein</fullName>
    </recommendedName>
</protein>
<comment type="caution">
    <text evidence="2">The sequence shown here is derived from an EMBL/GenBank/DDBJ whole genome shotgun (WGS) entry which is preliminary data.</text>
</comment>
<dbReference type="EMBL" id="JABFTP020000185">
    <property type="protein sequence ID" value="KAL3289254.1"/>
    <property type="molecule type" value="Genomic_DNA"/>
</dbReference>